<name>A0A7J7GJ40_CAMSI</name>
<protein>
    <submittedName>
        <fullName evidence="2">Uncharacterized protein</fullName>
    </submittedName>
</protein>
<organism evidence="2 3">
    <name type="scientific">Camellia sinensis</name>
    <name type="common">Tea plant</name>
    <name type="synonym">Thea sinensis</name>
    <dbReference type="NCBI Taxonomy" id="4442"/>
    <lineage>
        <taxon>Eukaryota</taxon>
        <taxon>Viridiplantae</taxon>
        <taxon>Streptophyta</taxon>
        <taxon>Embryophyta</taxon>
        <taxon>Tracheophyta</taxon>
        <taxon>Spermatophyta</taxon>
        <taxon>Magnoliopsida</taxon>
        <taxon>eudicotyledons</taxon>
        <taxon>Gunneridae</taxon>
        <taxon>Pentapetalae</taxon>
        <taxon>asterids</taxon>
        <taxon>Ericales</taxon>
        <taxon>Theaceae</taxon>
        <taxon>Camellia</taxon>
    </lineage>
</organism>
<dbReference type="Proteomes" id="UP000593564">
    <property type="component" value="Unassembled WGS sequence"/>
</dbReference>
<reference evidence="2 3" key="2">
    <citation type="submission" date="2020-07" db="EMBL/GenBank/DDBJ databases">
        <title>Genome assembly of wild tea tree DASZ reveals pedigree and selection history of tea varieties.</title>
        <authorList>
            <person name="Zhang W."/>
        </authorList>
    </citation>
    <scope>NUCLEOTIDE SEQUENCE [LARGE SCALE GENOMIC DNA]</scope>
    <source>
        <strain evidence="3">cv. G240</strain>
        <tissue evidence="2">Leaf</tissue>
    </source>
</reference>
<gene>
    <name evidence="2" type="ORF">HYC85_021847</name>
</gene>
<dbReference type="AlphaFoldDB" id="A0A7J7GJ40"/>
<reference evidence="3" key="1">
    <citation type="journal article" date="2020" name="Nat. Commun.">
        <title>Genome assembly of wild tea tree DASZ reveals pedigree and selection history of tea varieties.</title>
        <authorList>
            <person name="Zhang W."/>
            <person name="Zhang Y."/>
            <person name="Qiu H."/>
            <person name="Guo Y."/>
            <person name="Wan H."/>
            <person name="Zhang X."/>
            <person name="Scossa F."/>
            <person name="Alseekh S."/>
            <person name="Zhang Q."/>
            <person name="Wang P."/>
            <person name="Xu L."/>
            <person name="Schmidt M.H."/>
            <person name="Jia X."/>
            <person name="Li D."/>
            <person name="Zhu A."/>
            <person name="Guo F."/>
            <person name="Chen W."/>
            <person name="Ni D."/>
            <person name="Usadel B."/>
            <person name="Fernie A.R."/>
            <person name="Wen W."/>
        </authorList>
    </citation>
    <scope>NUCLEOTIDE SEQUENCE [LARGE SCALE GENOMIC DNA]</scope>
    <source>
        <strain evidence="3">cv. G240</strain>
    </source>
</reference>
<evidence type="ECO:0000313" key="2">
    <source>
        <dbReference type="EMBL" id="KAF5940680.1"/>
    </source>
</evidence>
<dbReference type="GO" id="GO:0009733">
    <property type="term" value="P:response to auxin"/>
    <property type="evidence" value="ECO:0007669"/>
    <property type="project" value="InterPro"/>
</dbReference>
<comment type="caution">
    <text evidence="2">The sequence shown here is derived from an EMBL/GenBank/DDBJ whole genome shotgun (WGS) entry which is preliminary data.</text>
</comment>
<keyword evidence="3" id="KW-1185">Reference proteome</keyword>
<dbReference type="EMBL" id="JACBKZ010000010">
    <property type="protein sequence ID" value="KAF5940680.1"/>
    <property type="molecule type" value="Genomic_DNA"/>
</dbReference>
<evidence type="ECO:0000256" key="1">
    <source>
        <dbReference type="ARBA" id="ARBA00006974"/>
    </source>
</evidence>
<accession>A0A7J7GJ40</accession>
<comment type="similarity">
    <text evidence="1">Belongs to the ARG7 family.</text>
</comment>
<evidence type="ECO:0000313" key="3">
    <source>
        <dbReference type="Proteomes" id="UP000593564"/>
    </source>
</evidence>
<sequence>MLLKISMGKLQSILSLSKCMSPHVRDDFEEELDAVATLAEDVKEGHFAVFAVKGGVPKRFIVELSCLADPAFLCLLEKAKEEYGFMQKGPLSVPCWPEELQKILIRISTTKAIN</sequence>
<proteinExistence type="inferred from homology"/>
<dbReference type="PANTHER" id="PTHR31374">
    <property type="entry name" value="AUXIN-INDUCED PROTEIN-LIKE-RELATED"/>
    <property type="match status" value="1"/>
</dbReference>
<dbReference type="InterPro" id="IPR003676">
    <property type="entry name" value="SAUR_fam"/>
</dbReference>
<dbReference type="Pfam" id="PF02519">
    <property type="entry name" value="Auxin_inducible"/>
    <property type="match status" value="1"/>
</dbReference>
<dbReference type="PANTHER" id="PTHR31374:SF19">
    <property type="entry name" value="F8A24.8 PROTEIN"/>
    <property type="match status" value="1"/>
</dbReference>